<name>A0A4R8IRM9_9GAMM</name>
<dbReference type="EMBL" id="SOQX01000002">
    <property type="protein sequence ID" value="TDY03004.1"/>
    <property type="molecule type" value="Genomic_DNA"/>
</dbReference>
<evidence type="ECO:0000313" key="2">
    <source>
        <dbReference type="EMBL" id="TDY03004.1"/>
    </source>
</evidence>
<proteinExistence type="predicted"/>
<keyword evidence="1" id="KW-0812">Transmembrane</keyword>
<dbReference type="OrthoDB" id="9832063at2"/>
<keyword evidence="1" id="KW-0472">Membrane</keyword>
<protein>
    <submittedName>
        <fullName evidence="2">Uncharacterized protein</fullName>
    </submittedName>
</protein>
<feature type="transmembrane region" description="Helical" evidence="1">
    <location>
        <begin position="12"/>
        <end position="28"/>
    </location>
</feature>
<accession>A0A4R8IRM9</accession>
<dbReference type="RefSeq" id="WP_134082378.1">
    <property type="nucleotide sequence ID" value="NZ_SOQX01000002.1"/>
</dbReference>
<dbReference type="AlphaFoldDB" id="A0A4R8IRM9"/>
<evidence type="ECO:0000313" key="3">
    <source>
        <dbReference type="Proteomes" id="UP000294914"/>
    </source>
</evidence>
<keyword evidence="1" id="KW-1133">Transmembrane helix</keyword>
<dbReference type="Proteomes" id="UP000294914">
    <property type="component" value="Unassembled WGS sequence"/>
</dbReference>
<evidence type="ECO:0000256" key="1">
    <source>
        <dbReference type="SAM" id="Phobius"/>
    </source>
</evidence>
<keyword evidence="3" id="KW-1185">Reference proteome</keyword>
<sequence>MSWLSENGLALYGSVTGTAALLITFFSHRHNVKKDQIKLSVSYAGHQNKSKNIELLNTDNSENTWDKPNLVEVYTVTVRNLGSISAPLHDVGVMDKDGKKHQALVNHQMSHFLQSLSESHSETLEPRAAKTFSVYLRRGESVFLPVLAYAIDQTGKEWKCRA</sequence>
<organism evidence="2 3">
    <name type="scientific">Thiohalophilus thiocyanatoxydans</name>
    <dbReference type="NCBI Taxonomy" id="381308"/>
    <lineage>
        <taxon>Bacteria</taxon>
        <taxon>Pseudomonadati</taxon>
        <taxon>Pseudomonadota</taxon>
        <taxon>Gammaproteobacteria</taxon>
        <taxon>Thiohalomonadales</taxon>
        <taxon>Thiohalophilaceae</taxon>
        <taxon>Thiohalophilus</taxon>
    </lineage>
</organism>
<reference evidence="2 3" key="1">
    <citation type="submission" date="2019-03" db="EMBL/GenBank/DDBJ databases">
        <title>Genomic Encyclopedia of Type Strains, Phase IV (KMG-IV): sequencing the most valuable type-strain genomes for metagenomic binning, comparative biology and taxonomic classification.</title>
        <authorList>
            <person name="Goeker M."/>
        </authorList>
    </citation>
    <scope>NUCLEOTIDE SEQUENCE [LARGE SCALE GENOMIC DNA]</scope>
    <source>
        <strain evidence="2 3">DSM 16326</strain>
    </source>
</reference>
<gene>
    <name evidence="2" type="ORF">EDC23_1388</name>
</gene>
<comment type="caution">
    <text evidence="2">The sequence shown here is derived from an EMBL/GenBank/DDBJ whole genome shotgun (WGS) entry which is preliminary data.</text>
</comment>